<keyword evidence="2" id="KW-0378">Hydrolase</keyword>
<evidence type="ECO:0000256" key="1">
    <source>
        <dbReference type="SAM" id="MobiDB-lite"/>
    </source>
</evidence>
<dbReference type="RefSeq" id="WP_067592085.1">
    <property type="nucleotide sequence ID" value="NZ_JAAGNC010000171.1"/>
</dbReference>
<protein>
    <submittedName>
        <fullName evidence="2">Alpha/beta hydrolase</fullName>
    </submittedName>
</protein>
<reference evidence="2 3" key="1">
    <citation type="submission" date="2020-01" db="EMBL/GenBank/DDBJ databases">
        <title>Insect and environment-associated Actinomycetes.</title>
        <authorList>
            <person name="Currrie C."/>
            <person name="Chevrette M."/>
            <person name="Carlson C."/>
            <person name="Stubbendieck R."/>
            <person name="Wendt-Pienkowski E."/>
        </authorList>
    </citation>
    <scope>NUCLEOTIDE SEQUENCE [LARGE SCALE GENOMIC DNA]</scope>
    <source>
        <strain evidence="2 3">SID8386</strain>
    </source>
</reference>
<keyword evidence="3" id="KW-1185">Reference proteome</keyword>
<feature type="region of interest" description="Disordered" evidence="1">
    <location>
        <begin position="209"/>
        <end position="229"/>
    </location>
</feature>
<dbReference type="EMBL" id="JAAGNC010000171">
    <property type="protein sequence ID" value="NEC60430.1"/>
    <property type="molecule type" value="Genomic_DNA"/>
</dbReference>
<evidence type="ECO:0000313" key="2">
    <source>
        <dbReference type="EMBL" id="NEC60430.1"/>
    </source>
</evidence>
<feature type="compositionally biased region" description="Basic and acidic residues" evidence="1">
    <location>
        <begin position="216"/>
        <end position="229"/>
    </location>
</feature>
<dbReference type="GO" id="GO:0016787">
    <property type="term" value="F:hydrolase activity"/>
    <property type="evidence" value="ECO:0007669"/>
    <property type="project" value="UniProtKB-KW"/>
</dbReference>
<sequence>MAAVVAAACAAGAADPPAAGPRLVPANGRETAFSVTPGRSRAIALGAGGGTDSPEWREVAPELAARTGSEAIACDRTGEGESDEAPGPWGADNSAAGLTRSGVAGNVVLVSHSLAGEVAFARSRPQWAAGAVDADLPQFFTPEETAKPVALNEEQAEEFQKAPSTRQTRQPATWPSGIPAAVIVSAGTPVPAPEDARSWRQAQQDFAHAAPNRTLDTAEHRSRDVPLDRPDAVVANLLKR</sequence>
<evidence type="ECO:0000313" key="3">
    <source>
        <dbReference type="Proteomes" id="UP000470404"/>
    </source>
</evidence>
<dbReference type="Proteomes" id="UP000470404">
    <property type="component" value="Unassembled WGS sequence"/>
</dbReference>
<name>A0ABX0C628_9PSEU</name>
<dbReference type="InterPro" id="IPR029058">
    <property type="entry name" value="AB_hydrolase_fold"/>
</dbReference>
<accession>A0ABX0C628</accession>
<organism evidence="2 3">
    <name type="scientific">Amycolatopsis rubida</name>
    <dbReference type="NCBI Taxonomy" id="112413"/>
    <lineage>
        <taxon>Bacteria</taxon>
        <taxon>Bacillati</taxon>
        <taxon>Actinomycetota</taxon>
        <taxon>Actinomycetes</taxon>
        <taxon>Pseudonocardiales</taxon>
        <taxon>Pseudonocardiaceae</taxon>
        <taxon>Amycolatopsis</taxon>
    </lineage>
</organism>
<comment type="caution">
    <text evidence="2">The sequence shown here is derived from an EMBL/GenBank/DDBJ whole genome shotgun (WGS) entry which is preliminary data.</text>
</comment>
<dbReference type="SUPFAM" id="SSF53474">
    <property type="entry name" value="alpha/beta-Hydrolases"/>
    <property type="match status" value="1"/>
</dbReference>
<dbReference type="Gene3D" id="3.40.50.1820">
    <property type="entry name" value="alpha/beta hydrolase"/>
    <property type="match status" value="1"/>
</dbReference>
<proteinExistence type="predicted"/>
<gene>
    <name evidence="2" type="ORF">G3I59_33810</name>
</gene>